<dbReference type="GO" id="GO:0012505">
    <property type="term" value="C:endomembrane system"/>
    <property type="evidence" value="ECO:0000318"/>
    <property type="project" value="GO_Central"/>
</dbReference>
<dbReference type="SMR" id="A2DI65"/>
<dbReference type="AlphaFoldDB" id="A2DI65"/>
<dbReference type="STRING" id="5722.A2DI65"/>
<dbReference type="InterPro" id="IPR001806">
    <property type="entry name" value="Small_GTPase"/>
</dbReference>
<dbReference type="EMBL" id="DS113203">
    <property type="protein sequence ID" value="EAY19861.1"/>
    <property type="molecule type" value="Genomic_DNA"/>
</dbReference>
<dbReference type="Proteomes" id="UP000001542">
    <property type="component" value="Unassembled WGS sequence"/>
</dbReference>
<dbReference type="NCBIfam" id="TIGR00231">
    <property type="entry name" value="small_GTP"/>
    <property type="match status" value="1"/>
</dbReference>
<protein>
    <submittedName>
        <fullName evidence="2">Small GTP-binding protein, putative</fullName>
    </submittedName>
</protein>
<dbReference type="FunFam" id="3.40.50.300:FF:002280">
    <property type="entry name" value="Small GTP-binding protein, putative"/>
    <property type="match status" value="1"/>
</dbReference>
<evidence type="ECO:0000313" key="3">
    <source>
        <dbReference type="Proteomes" id="UP000001542"/>
    </source>
</evidence>
<dbReference type="GO" id="GO:0005525">
    <property type="term" value="F:GTP binding"/>
    <property type="evidence" value="ECO:0007669"/>
    <property type="project" value="InterPro"/>
</dbReference>
<dbReference type="OrthoDB" id="10264678at2759"/>
<dbReference type="SMART" id="SM00173">
    <property type="entry name" value="RAS"/>
    <property type="match status" value="1"/>
</dbReference>
<dbReference type="PROSITE" id="PS51421">
    <property type="entry name" value="RAS"/>
    <property type="match status" value="1"/>
</dbReference>
<dbReference type="OMA" id="DENCVEH"/>
<gene>
    <name evidence="2" type="ORF">TVAG_129690</name>
</gene>
<proteinExistence type="predicted"/>
<dbReference type="PROSITE" id="PS51419">
    <property type="entry name" value="RAB"/>
    <property type="match status" value="1"/>
</dbReference>
<dbReference type="VEuPathDB" id="TrichDB:TVAG_129690"/>
<dbReference type="GO" id="GO:0042147">
    <property type="term" value="P:retrograde transport, endosome to Golgi"/>
    <property type="evidence" value="ECO:0000318"/>
    <property type="project" value="GO_Central"/>
</dbReference>
<keyword evidence="3" id="KW-1185">Reference proteome</keyword>
<dbReference type="GO" id="GO:0003924">
    <property type="term" value="F:GTPase activity"/>
    <property type="evidence" value="ECO:0000318"/>
    <property type="project" value="GO_Central"/>
</dbReference>
<dbReference type="GO" id="GO:0005829">
    <property type="term" value="C:cytosol"/>
    <property type="evidence" value="ECO:0007669"/>
    <property type="project" value="GOC"/>
</dbReference>
<dbReference type="PRINTS" id="PR00449">
    <property type="entry name" value="RASTRNSFRMNG"/>
</dbReference>
<dbReference type="GO" id="GO:0005794">
    <property type="term" value="C:Golgi apparatus"/>
    <property type="evidence" value="ECO:0000318"/>
    <property type="project" value="GO_Central"/>
</dbReference>
<dbReference type="RefSeq" id="XP_001580847.1">
    <property type="nucleotide sequence ID" value="XM_001580797.1"/>
</dbReference>
<dbReference type="SUPFAM" id="SSF52540">
    <property type="entry name" value="P-loop containing nucleoside triphosphate hydrolases"/>
    <property type="match status" value="1"/>
</dbReference>
<sequence length="188" mass="21099">MNLNISLIGDSAVGKTSIANAMAQIRFSTEYEPTIGASMVKIPFEKDQQKYNFVIWDTAGMEKYKSLAPVYYRDSKASIIVFDLNSIETLEHVSEWLNLYQSIAGENNPILLIGNKLDLAEDPSEIRNQAEKWISEHSATYIEVSAKNCTNIDEILPLLFNIMVKAGLSLSPSKKQRRKTKSERGCCS</sequence>
<keyword evidence="1" id="KW-0547">Nucleotide-binding</keyword>
<dbReference type="SMART" id="SM00175">
    <property type="entry name" value="RAB"/>
    <property type="match status" value="1"/>
</dbReference>
<dbReference type="InterPro" id="IPR027417">
    <property type="entry name" value="P-loop_NTPase"/>
</dbReference>
<dbReference type="PANTHER" id="PTHR47978">
    <property type="match status" value="1"/>
</dbReference>
<name>A2DI65_TRIV3</name>
<dbReference type="GO" id="GO:0006891">
    <property type="term" value="P:intra-Golgi vesicle-mediated transport"/>
    <property type="evidence" value="ECO:0000318"/>
    <property type="project" value="GO_Central"/>
</dbReference>
<dbReference type="GO" id="GO:0006890">
    <property type="term" value="P:retrograde vesicle-mediated transport, Golgi to endoplasmic reticulum"/>
    <property type="evidence" value="ECO:0000318"/>
    <property type="project" value="GO_Central"/>
</dbReference>
<dbReference type="InParanoid" id="A2DI65"/>
<dbReference type="SMART" id="SM00176">
    <property type="entry name" value="RAN"/>
    <property type="match status" value="1"/>
</dbReference>
<accession>A2DI65</accession>
<dbReference type="Pfam" id="PF00071">
    <property type="entry name" value="Ras"/>
    <property type="match status" value="1"/>
</dbReference>
<dbReference type="Gene3D" id="3.40.50.300">
    <property type="entry name" value="P-loop containing nucleotide triphosphate hydrolases"/>
    <property type="match status" value="1"/>
</dbReference>
<organism evidence="2 3">
    <name type="scientific">Trichomonas vaginalis (strain ATCC PRA-98 / G3)</name>
    <dbReference type="NCBI Taxonomy" id="412133"/>
    <lineage>
        <taxon>Eukaryota</taxon>
        <taxon>Metamonada</taxon>
        <taxon>Parabasalia</taxon>
        <taxon>Trichomonadida</taxon>
        <taxon>Trichomonadidae</taxon>
        <taxon>Trichomonas</taxon>
    </lineage>
</organism>
<dbReference type="InterPro" id="IPR005225">
    <property type="entry name" value="Small_GTP-bd"/>
</dbReference>
<evidence type="ECO:0000313" key="2">
    <source>
        <dbReference type="EMBL" id="EAY19861.1"/>
    </source>
</evidence>
<dbReference type="eggNOG" id="KOG0092">
    <property type="taxonomic scope" value="Eukaryota"/>
</dbReference>
<dbReference type="GO" id="GO:0006886">
    <property type="term" value="P:intracellular protein transport"/>
    <property type="evidence" value="ECO:0000318"/>
    <property type="project" value="GO_Central"/>
</dbReference>
<reference evidence="2" key="1">
    <citation type="submission" date="2006-10" db="EMBL/GenBank/DDBJ databases">
        <authorList>
            <person name="Amadeo P."/>
            <person name="Zhao Q."/>
            <person name="Wortman J."/>
            <person name="Fraser-Liggett C."/>
            <person name="Carlton J."/>
        </authorList>
    </citation>
    <scope>NUCLEOTIDE SEQUENCE</scope>
    <source>
        <strain evidence="2">G3</strain>
    </source>
</reference>
<reference evidence="2" key="2">
    <citation type="journal article" date="2007" name="Science">
        <title>Draft genome sequence of the sexually transmitted pathogen Trichomonas vaginalis.</title>
        <authorList>
            <person name="Carlton J.M."/>
            <person name="Hirt R.P."/>
            <person name="Silva J.C."/>
            <person name="Delcher A.L."/>
            <person name="Schatz M."/>
            <person name="Zhao Q."/>
            <person name="Wortman J.R."/>
            <person name="Bidwell S.L."/>
            <person name="Alsmark U.C.M."/>
            <person name="Besteiro S."/>
            <person name="Sicheritz-Ponten T."/>
            <person name="Noel C.J."/>
            <person name="Dacks J.B."/>
            <person name="Foster P.G."/>
            <person name="Simillion C."/>
            <person name="Van de Peer Y."/>
            <person name="Miranda-Saavedra D."/>
            <person name="Barton G.J."/>
            <person name="Westrop G.D."/>
            <person name="Mueller S."/>
            <person name="Dessi D."/>
            <person name="Fiori P.L."/>
            <person name="Ren Q."/>
            <person name="Paulsen I."/>
            <person name="Zhang H."/>
            <person name="Bastida-Corcuera F.D."/>
            <person name="Simoes-Barbosa A."/>
            <person name="Brown M.T."/>
            <person name="Hayes R.D."/>
            <person name="Mukherjee M."/>
            <person name="Okumura C.Y."/>
            <person name="Schneider R."/>
            <person name="Smith A.J."/>
            <person name="Vanacova S."/>
            <person name="Villalvazo M."/>
            <person name="Haas B.J."/>
            <person name="Pertea M."/>
            <person name="Feldblyum T.V."/>
            <person name="Utterback T.R."/>
            <person name="Shu C.L."/>
            <person name="Osoegawa K."/>
            <person name="de Jong P.J."/>
            <person name="Hrdy I."/>
            <person name="Horvathova L."/>
            <person name="Zubacova Z."/>
            <person name="Dolezal P."/>
            <person name="Malik S.B."/>
            <person name="Logsdon J.M. Jr."/>
            <person name="Henze K."/>
            <person name="Gupta A."/>
            <person name="Wang C.C."/>
            <person name="Dunne R.L."/>
            <person name="Upcroft J.A."/>
            <person name="Upcroft P."/>
            <person name="White O."/>
            <person name="Salzberg S.L."/>
            <person name="Tang P."/>
            <person name="Chiu C.-H."/>
            <person name="Lee Y.-S."/>
            <person name="Embley T.M."/>
            <person name="Coombs G.H."/>
            <person name="Mottram J.C."/>
            <person name="Tachezy J."/>
            <person name="Fraser-Liggett C.M."/>
            <person name="Johnson P.J."/>
        </authorList>
    </citation>
    <scope>NUCLEOTIDE SEQUENCE [LARGE SCALE GENOMIC DNA]</scope>
    <source>
        <strain evidence="2">G3</strain>
    </source>
</reference>
<dbReference type="CDD" id="cd00154">
    <property type="entry name" value="Rab"/>
    <property type="match status" value="1"/>
</dbReference>
<dbReference type="VEuPathDB" id="TrichDB:TVAGG3_0712460"/>
<dbReference type="SMART" id="SM00174">
    <property type="entry name" value="RHO"/>
    <property type="match status" value="1"/>
</dbReference>
<evidence type="ECO:0000256" key="1">
    <source>
        <dbReference type="ARBA" id="ARBA00022741"/>
    </source>
</evidence>
<dbReference type="KEGG" id="tva:5465391"/>